<dbReference type="InterPro" id="IPR036188">
    <property type="entry name" value="FAD/NAD-bd_sf"/>
</dbReference>
<dbReference type="Pfam" id="PF01593">
    <property type="entry name" value="Amino_oxidase"/>
    <property type="match status" value="1"/>
</dbReference>
<evidence type="ECO:0000256" key="3">
    <source>
        <dbReference type="ARBA" id="ARBA00010551"/>
    </source>
</evidence>
<comment type="cofactor">
    <cofactor evidence="11">
        <name>FAD</name>
        <dbReference type="ChEBI" id="CHEBI:57692"/>
    </cofactor>
    <text evidence="11">Binds 1 FAD per subunit.</text>
</comment>
<evidence type="ECO:0000256" key="10">
    <source>
        <dbReference type="ARBA" id="ARBA00047554"/>
    </source>
</evidence>
<evidence type="ECO:0000256" key="9">
    <source>
        <dbReference type="ARBA" id="ARBA00023244"/>
    </source>
</evidence>
<keyword evidence="9 11" id="KW-0627">Porphyrin biosynthesis</keyword>
<evidence type="ECO:0000256" key="5">
    <source>
        <dbReference type="ARBA" id="ARBA00022630"/>
    </source>
</evidence>
<comment type="pathway">
    <text evidence="2 11">Porphyrin-containing compound metabolism; protoporphyrin-IX biosynthesis; protoporphyrin-IX from protoporphyrinogen-IX: step 1/1.</text>
</comment>
<comment type="function">
    <text evidence="1 11">Catalyzes the 6-electron oxidation of protoporphyrinogen-IX to form protoporphyrin-IX.</text>
</comment>
<gene>
    <name evidence="13" type="ORF">JR316_006942</name>
</gene>
<comment type="similarity">
    <text evidence="3 11">Belongs to the protoporphyrinogen/coproporphyrinogen oxidase family. Protoporphyrinogen oxidase subfamily.</text>
</comment>
<dbReference type="PANTHER" id="PTHR42923">
    <property type="entry name" value="PROTOPORPHYRINOGEN OXIDASE"/>
    <property type="match status" value="1"/>
</dbReference>
<dbReference type="EMBL" id="JAFIQS010000006">
    <property type="protein sequence ID" value="KAG5168344.1"/>
    <property type="molecule type" value="Genomic_DNA"/>
</dbReference>
<dbReference type="Gene3D" id="3.50.50.60">
    <property type="entry name" value="FAD/NAD(P)-binding domain"/>
    <property type="match status" value="1"/>
</dbReference>
<dbReference type="UniPathway" id="UPA00251">
    <property type="reaction ID" value="UER00324"/>
</dbReference>
<organism evidence="13">
    <name type="scientific">Psilocybe cubensis</name>
    <name type="common">Psychedelic mushroom</name>
    <name type="synonym">Stropharia cubensis</name>
    <dbReference type="NCBI Taxonomy" id="181762"/>
    <lineage>
        <taxon>Eukaryota</taxon>
        <taxon>Fungi</taxon>
        <taxon>Dikarya</taxon>
        <taxon>Basidiomycota</taxon>
        <taxon>Agaricomycotina</taxon>
        <taxon>Agaricomycetes</taxon>
        <taxon>Agaricomycetidae</taxon>
        <taxon>Agaricales</taxon>
        <taxon>Agaricineae</taxon>
        <taxon>Strophariaceae</taxon>
        <taxon>Psilocybe</taxon>
    </lineage>
</organism>
<evidence type="ECO:0000256" key="8">
    <source>
        <dbReference type="ARBA" id="ARBA00023133"/>
    </source>
</evidence>
<evidence type="ECO:0000256" key="1">
    <source>
        <dbReference type="ARBA" id="ARBA00002600"/>
    </source>
</evidence>
<protein>
    <recommendedName>
        <fullName evidence="4 11">Protoporphyrinogen oxidase</fullName>
        <ecNumber evidence="4 11">1.3.3.4</ecNumber>
    </recommendedName>
</protein>
<comment type="caution">
    <text evidence="13">The sequence shown here is derived from an EMBL/GenBank/DDBJ whole genome shotgun (WGS) entry which is preliminary data.</text>
</comment>
<accession>A0A8H7XZM1</accession>
<evidence type="ECO:0000256" key="2">
    <source>
        <dbReference type="ARBA" id="ARBA00005073"/>
    </source>
</evidence>
<evidence type="ECO:0000256" key="6">
    <source>
        <dbReference type="ARBA" id="ARBA00022827"/>
    </source>
</evidence>
<dbReference type="AlphaFoldDB" id="A0A8H7XZM1"/>
<dbReference type="GO" id="GO:0004729">
    <property type="term" value="F:oxygen-dependent protoporphyrinogen oxidase activity"/>
    <property type="evidence" value="ECO:0007669"/>
    <property type="project" value="UniProtKB-UniRule"/>
</dbReference>
<dbReference type="InterPro" id="IPR004572">
    <property type="entry name" value="Protoporphyrinogen_oxidase"/>
</dbReference>
<dbReference type="GO" id="GO:0005743">
    <property type="term" value="C:mitochondrial inner membrane"/>
    <property type="evidence" value="ECO:0007669"/>
    <property type="project" value="UniProtKB-SubCell"/>
</dbReference>
<keyword evidence="8 11" id="KW-0350">Heme biosynthesis</keyword>
<dbReference type="SUPFAM" id="SSF51905">
    <property type="entry name" value="FAD/NAD(P)-binding domain"/>
    <property type="match status" value="1"/>
</dbReference>
<evidence type="ECO:0000313" key="13">
    <source>
        <dbReference type="EMBL" id="KAG5168344.1"/>
    </source>
</evidence>
<evidence type="ECO:0000259" key="12">
    <source>
        <dbReference type="Pfam" id="PF01593"/>
    </source>
</evidence>
<reference evidence="13" key="1">
    <citation type="submission" date="2021-02" db="EMBL/GenBank/DDBJ databases">
        <title>Psilocybe cubensis genome.</title>
        <authorList>
            <person name="Mckernan K.J."/>
            <person name="Crawford S."/>
            <person name="Trippe A."/>
            <person name="Kane L.T."/>
            <person name="Mclaughlin S."/>
        </authorList>
    </citation>
    <scope>NUCLEOTIDE SEQUENCE [LARGE SCALE GENOMIC DNA]</scope>
    <source>
        <strain evidence="13">MGC-MH-2018</strain>
    </source>
</reference>
<evidence type="ECO:0000256" key="4">
    <source>
        <dbReference type="ARBA" id="ARBA00012867"/>
    </source>
</evidence>
<keyword evidence="5 11" id="KW-0285">Flavoprotein</keyword>
<keyword evidence="7 11" id="KW-0560">Oxidoreductase</keyword>
<dbReference type="InterPro" id="IPR002937">
    <property type="entry name" value="Amino_oxidase"/>
</dbReference>
<dbReference type="InterPro" id="IPR050464">
    <property type="entry name" value="Zeta_carotene_desat/Oxidored"/>
</dbReference>
<evidence type="ECO:0000256" key="7">
    <source>
        <dbReference type="ARBA" id="ARBA00023002"/>
    </source>
</evidence>
<keyword evidence="6 11" id="KW-0274">FAD</keyword>
<dbReference type="NCBIfam" id="TIGR00562">
    <property type="entry name" value="proto_IX_ox"/>
    <property type="match status" value="1"/>
</dbReference>
<dbReference type="PANTHER" id="PTHR42923:SF3">
    <property type="entry name" value="PROTOPORPHYRINOGEN OXIDASE"/>
    <property type="match status" value="1"/>
</dbReference>
<feature type="domain" description="Amine oxidase" evidence="12">
    <location>
        <begin position="13"/>
        <end position="410"/>
    </location>
</feature>
<comment type="subcellular location">
    <subcellularLocation>
        <location evidence="11">Mitochondrion inner membrane</location>
    </subcellularLocation>
</comment>
<comment type="catalytic activity">
    <reaction evidence="10 11">
        <text>protoporphyrinogen IX + 3 O2 = protoporphyrin IX + 3 H2O2</text>
        <dbReference type="Rhea" id="RHEA:25576"/>
        <dbReference type="ChEBI" id="CHEBI:15379"/>
        <dbReference type="ChEBI" id="CHEBI:16240"/>
        <dbReference type="ChEBI" id="CHEBI:57306"/>
        <dbReference type="ChEBI" id="CHEBI:57307"/>
        <dbReference type="EC" id="1.3.3.4"/>
    </reaction>
</comment>
<proteinExistence type="inferred from homology"/>
<evidence type="ECO:0000256" key="11">
    <source>
        <dbReference type="RuleBase" id="RU367069"/>
    </source>
</evidence>
<dbReference type="SUPFAM" id="SSF54373">
    <property type="entry name" value="FAD-linked reductases, C-terminal domain"/>
    <property type="match status" value="1"/>
</dbReference>
<sequence>MPPTHIAVLGGGLTGLSSAIHLARRFPTSKITLLEKQGRLGGWVRSERVDLPQIGASVLLEGGPRSLRPNGKSVLELINLLKLQDEVITVPKTAPPAKARFLYIPKSNGYSGPSGLQRIPSSIFSMLSSPLASVMLPAVLFEPFKRYNRPSNIRDESVDSFFTRRLGETFARVFGSALVHGIYATDSRKLSVRAAFPSIWEAEERGRGSIVRGFLTPKKKKDLAEEETYDLGDVPEIMRGISVYSFRDGMETLTKAMERNLETTPNVGITKNAHVSSLKLLEDQEVEVAHSQGTPLIASHVVSALPLQVLYNLIHDRNNTLLVPNLNKNPYSTVHVVNMVFPLPPKDIHPEGFGYLIPRPPDGYPDASNPSASGVLGTVFDSCSLYEQDFPRTENYYNNASHTKLTMMTGGPYSKPPLPPHLSSSETDVMPPFIRNLLDQLKTQLGKELPDPVYWRIWNNEACIPTLLPGHLERMEEMRAQLGLSSTPGSFDRDSGGWKAHLAVVGAGVGGVSVGDCIEAGRQVGREWT</sequence>
<dbReference type="EC" id="1.3.3.4" evidence="4 11"/>
<name>A0A8H7XZM1_PSICU</name>
<dbReference type="GO" id="GO:0006782">
    <property type="term" value="P:protoporphyrinogen IX biosynthetic process"/>
    <property type="evidence" value="ECO:0007669"/>
    <property type="project" value="UniProtKB-UniRule"/>
</dbReference>